<evidence type="ECO:0000256" key="1">
    <source>
        <dbReference type="ARBA" id="ARBA00022729"/>
    </source>
</evidence>
<keyword evidence="5" id="KW-1185">Reference proteome</keyword>
<dbReference type="Proteomes" id="UP000322000">
    <property type="component" value="Chromosome 1"/>
</dbReference>
<dbReference type="AlphaFoldDB" id="A0A7E5VKH9"/>
<evidence type="ECO:0000313" key="6">
    <source>
        <dbReference type="RefSeq" id="XP_026728828.1"/>
    </source>
</evidence>
<sequence length="247" mass="27990">MFESLMLVVFLTSLVGADKSLPEDFTRCRQSDPKLNDCLKSAVPDALRRMKTGIASLAVPQMEPLLVSSINIDSGAGPVVITQNYRNIKLHGLTDSVLTSYKADLKNFRLRTDSITPKMEFLADYVMKGRILVLPIQGKGVANITMVNLVVKHDLIGEPKQRDGQTYMHIRDYRVKFIPQRVVLHFTNLFNGDKRLGDQMNLFLNENSDLVFNELKESYEKSLSSVFQDVTNKIFDSVPMNKIFLED</sequence>
<dbReference type="InterPro" id="IPR038606">
    <property type="entry name" value="To_sf"/>
</dbReference>
<organism evidence="5 6">
    <name type="scientific">Trichoplusia ni</name>
    <name type="common">Cabbage looper</name>
    <dbReference type="NCBI Taxonomy" id="7111"/>
    <lineage>
        <taxon>Eukaryota</taxon>
        <taxon>Metazoa</taxon>
        <taxon>Ecdysozoa</taxon>
        <taxon>Arthropoda</taxon>
        <taxon>Hexapoda</taxon>
        <taxon>Insecta</taxon>
        <taxon>Pterygota</taxon>
        <taxon>Neoptera</taxon>
        <taxon>Endopterygota</taxon>
        <taxon>Lepidoptera</taxon>
        <taxon>Glossata</taxon>
        <taxon>Ditrysia</taxon>
        <taxon>Noctuoidea</taxon>
        <taxon>Noctuidae</taxon>
        <taxon>Plusiinae</taxon>
        <taxon>Trichoplusia</taxon>
    </lineage>
</organism>
<dbReference type="GeneID" id="113494604"/>
<dbReference type="Gene3D" id="3.15.10.30">
    <property type="entry name" value="Haemolymph juvenile hormone binding protein"/>
    <property type="match status" value="1"/>
</dbReference>
<accession>A0A7E5VKH9</accession>
<gene>
    <name evidence="6" type="primary">LOC113494604</name>
</gene>
<dbReference type="PANTHER" id="PTHR11008">
    <property type="entry name" value="PROTEIN TAKEOUT-LIKE PROTEIN"/>
    <property type="match status" value="1"/>
</dbReference>
<dbReference type="GO" id="GO:0005615">
    <property type="term" value="C:extracellular space"/>
    <property type="evidence" value="ECO:0007669"/>
    <property type="project" value="TreeGrafter"/>
</dbReference>
<dbReference type="RefSeq" id="XP_026728828.1">
    <property type="nucleotide sequence ID" value="XM_026873027.1"/>
</dbReference>
<comment type="similarity">
    <text evidence="3">Belongs to the TO family.</text>
</comment>
<feature type="chain" id="PRO_5028927459" evidence="4">
    <location>
        <begin position="18"/>
        <end position="247"/>
    </location>
</feature>
<evidence type="ECO:0000256" key="3">
    <source>
        <dbReference type="ARBA" id="ARBA00060902"/>
    </source>
</evidence>
<evidence type="ECO:0000256" key="4">
    <source>
        <dbReference type="SAM" id="SignalP"/>
    </source>
</evidence>
<dbReference type="GO" id="GO:0007623">
    <property type="term" value="P:circadian rhythm"/>
    <property type="evidence" value="ECO:0007669"/>
    <property type="project" value="UniProtKB-ARBA"/>
</dbReference>
<dbReference type="KEGG" id="tnl:113494604"/>
<evidence type="ECO:0000313" key="5">
    <source>
        <dbReference type="Proteomes" id="UP000322000"/>
    </source>
</evidence>
<dbReference type="Pfam" id="PF06585">
    <property type="entry name" value="JHBP"/>
    <property type="match status" value="1"/>
</dbReference>
<keyword evidence="1 4" id="KW-0732">Signal</keyword>
<dbReference type="PANTHER" id="PTHR11008:SF32">
    <property type="entry name" value="CIRCADIAN CLOCK-CONTROLLED PROTEIN DAYWAKE-RELATED"/>
    <property type="match status" value="1"/>
</dbReference>
<feature type="signal peptide" evidence="4">
    <location>
        <begin position="1"/>
        <end position="17"/>
    </location>
</feature>
<dbReference type="FunCoup" id="A0A7E5VKH9">
    <property type="interactions" value="30"/>
</dbReference>
<proteinExistence type="inferred from homology"/>
<reference evidence="6" key="1">
    <citation type="submission" date="2025-08" db="UniProtKB">
        <authorList>
            <consortium name="RefSeq"/>
        </authorList>
    </citation>
    <scope>IDENTIFICATION</scope>
</reference>
<dbReference type="FunFam" id="3.15.10.30:FF:000001">
    <property type="entry name" value="Takeout-like protein 1"/>
    <property type="match status" value="1"/>
</dbReference>
<protein>
    <submittedName>
        <fullName evidence="6">Protein takeout-like isoform X1</fullName>
    </submittedName>
</protein>
<dbReference type="InterPro" id="IPR010562">
    <property type="entry name" value="Haemolymph_juvenile_hormone-bd"/>
</dbReference>
<evidence type="ECO:0000256" key="2">
    <source>
        <dbReference type="ARBA" id="ARBA00023108"/>
    </source>
</evidence>
<keyword evidence="2" id="KW-0090">Biological rhythms</keyword>
<dbReference type="SMART" id="SM00700">
    <property type="entry name" value="JHBP"/>
    <property type="match status" value="1"/>
</dbReference>
<name>A0A7E5VKH9_TRINI</name>
<dbReference type="InParanoid" id="A0A7E5VKH9"/>
<dbReference type="OrthoDB" id="8190514at2759"/>